<dbReference type="EMBL" id="QQOH01000003">
    <property type="protein sequence ID" value="RDE19886.1"/>
    <property type="molecule type" value="Genomic_DNA"/>
</dbReference>
<sequence>MPFLFLIFVVVPLIEIVLLINVGQAIGAWYTIGLVLLSAFIGVNMLRLQGLSTLLRARSRMESGEIPAQEMIEGIILAVGGALLVTPGFVTDFIGFCCLIPVTRRGFVKRVKKHFTLVASQQMHAGGSHQSQTFYSAGSGHDDFQPRRPNKDADSSGRKNGGQTIDGEYRRDD</sequence>
<dbReference type="NCBIfam" id="NF008528">
    <property type="entry name" value="PRK11463.1-2"/>
    <property type="match status" value="1"/>
</dbReference>
<keyword evidence="2" id="KW-0812">Transmembrane</keyword>
<dbReference type="InterPro" id="IPR007313">
    <property type="entry name" value="FxsA"/>
</dbReference>
<keyword evidence="2" id="KW-0472">Membrane</keyword>
<dbReference type="AlphaFoldDB" id="A0A369WGZ6"/>
<feature type="transmembrane region" description="Helical" evidence="2">
    <location>
        <begin position="29"/>
        <end position="50"/>
    </location>
</feature>
<dbReference type="PANTHER" id="PTHR35335">
    <property type="entry name" value="UPF0716 PROTEIN FXSA"/>
    <property type="match status" value="1"/>
</dbReference>
<dbReference type="GO" id="GO:0016020">
    <property type="term" value="C:membrane"/>
    <property type="evidence" value="ECO:0007669"/>
    <property type="project" value="InterPro"/>
</dbReference>
<proteinExistence type="predicted"/>
<accession>A0A369WGZ6</accession>
<keyword evidence="4" id="KW-1185">Reference proteome</keyword>
<comment type="caution">
    <text evidence="3">The sequence shown here is derived from an EMBL/GenBank/DDBJ whole genome shotgun (WGS) entry which is preliminary data.</text>
</comment>
<dbReference type="PANTHER" id="PTHR35335:SF1">
    <property type="entry name" value="UPF0716 PROTEIN FXSA"/>
    <property type="match status" value="1"/>
</dbReference>
<evidence type="ECO:0000256" key="2">
    <source>
        <dbReference type="SAM" id="Phobius"/>
    </source>
</evidence>
<name>A0A369WGZ6_9GAMM</name>
<protein>
    <submittedName>
        <fullName evidence="3">FxsA family protein</fullName>
    </submittedName>
</protein>
<feature type="compositionally biased region" description="Basic and acidic residues" evidence="1">
    <location>
        <begin position="140"/>
        <end position="157"/>
    </location>
</feature>
<evidence type="ECO:0000313" key="3">
    <source>
        <dbReference type="EMBL" id="RDE19886.1"/>
    </source>
</evidence>
<evidence type="ECO:0000313" key="4">
    <source>
        <dbReference type="Proteomes" id="UP000253769"/>
    </source>
</evidence>
<reference evidence="3 4" key="1">
    <citation type="submission" date="2018-07" db="EMBL/GenBank/DDBJ databases">
        <title>Motiliproteus coralliicola sp. nov., a bacterium isolated from Coral.</title>
        <authorList>
            <person name="Wang G."/>
        </authorList>
    </citation>
    <scope>NUCLEOTIDE SEQUENCE [LARGE SCALE GENOMIC DNA]</scope>
    <source>
        <strain evidence="3 4">C34</strain>
    </source>
</reference>
<dbReference type="OrthoDB" id="9792788at2"/>
<dbReference type="Pfam" id="PF04186">
    <property type="entry name" value="FxsA"/>
    <property type="match status" value="1"/>
</dbReference>
<gene>
    <name evidence="3" type="ORF">DV711_13540</name>
</gene>
<dbReference type="Proteomes" id="UP000253769">
    <property type="component" value="Unassembled WGS sequence"/>
</dbReference>
<keyword evidence="2" id="KW-1133">Transmembrane helix</keyword>
<evidence type="ECO:0000256" key="1">
    <source>
        <dbReference type="SAM" id="MobiDB-lite"/>
    </source>
</evidence>
<dbReference type="RefSeq" id="WP_114696230.1">
    <property type="nucleotide sequence ID" value="NZ_QQOH01000003.1"/>
</dbReference>
<feature type="region of interest" description="Disordered" evidence="1">
    <location>
        <begin position="129"/>
        <end position="173"/>
    </location>
</feature>
<organism evidence="3 4">
    <name type="scientific">Motiliproteus coralliicola</name>
    <dbReference type="NCBI Taxonomy" id="2283196"/>
    <lineage>
        <taxon>Bacteria</taxon>
        <taxon>Pseudomonadati</taxon>
        <taxon>Pseudomonadota</taxon>
        <taxon>Gammaproteobacteria</taxon>
        <taxon>Oceanospirillales</taxon>
        <taxon>Oceanospirillaceae</taxon>
        <taxon>Motiliproteus</taxon>
    </lineage>
</organism>
<feature type="transmembrane region" description="Helical" evidence="2">
    <location>
        <begin position="71"/>
        <end position="90"/>
    </location>
</feature>